<dbReference type="STRING" id="225164.V4A181"/>
<feature type="active site" description="Nucleophile" evidence="7">
    <location>
        <position position="424"/>
    </location>
</feature>
<dbReference type="GO" id="GO:0006508">
    <property type="term" value="P:proteolysis"/>
    <property type="evidence" value="ECO:0007669"/>
    <property type="project" value="UniProtKB-KW"/>
</dbReference>
<keyword evidence="5" id="KW-0012">Acyltransferase</keyword>
<dbReference type="CTD" id="20246087"/>
<dbReference type="GO" id="GO:0005886">
    <property type="term" value="C:plasma membrane"/>
    <property type="evidence" value="ECO:0007669"/>
    <property type="project" value="TreeGrafter"/>
</dbReference>
<keyword evidence="3" id="KW-0378">Hydrolase</keyword>
<organism evidence="9 10">
    <name type="scientific">Lottia gigantea</name>
    <name type="common">Giant owl limpet</name>
    <dbReference type="NCBI Taxonomy" id="225164"/>
    <lineage>
        <taxon>Eukaryota</taxon>
        <taxon>Metazoa</taxon>
        <taxon>Spiralia</taxon>
        <taxon>Lophotrochozoa</taxon>
        <taxon>Mollusca</taxon>
        <taxon>Gastropoda</taxon>
        <taxon>Patellogastropoda</taxon>
        <taxon>Lottioidea</taxon>
        <taxon>Lottiidae</taxon>
        <taxon>Lottia</taxon>
    </lineage>
</organism>
<keyword evidence="6" id="KW-1199">Hemostasis impairing toxin</keyword>
<dbReference type="GO" id="GO:0016746">
    <property type="term" value="F:acyltransferase activity"/>
    <property type="evidence" value="ECO:0007669"/>
    <property type="project" value="UniProtKB-KW"/>
</dbReference>
<keyword evidence="4" id="KW-0325">Glycoprotein</keyword>
<keyword evidence="2" id="KW-0808">Transferase</keyword>
<evidence type="ECO:0000256" key="5">
    <source>
        <dbReference type="ARBA" id="ARBA00023315"/>
    </source>
</evidence>
<keyword evidence="10" id="KW-1185">Reference proteome</keyword>
<dbReference type="Gene3D" id="1.10.246.130">
    <property type="match status" value="1"/>
</dbReference>
<dbReference type="GO" id="GO:0006751">
    <property type="term" value="P:glutathione catabolic process"/>
    <property type="evidence" value="ECO:0007669"/>
    <property type="project" value="InterPro"/>
</dbReference>
<feature type="binding site" evidence="8">
    <location>
        <position position="466"/>
    </location>
    <ligand>
        <name>L-glutamate</name>
        <dbReference type="ChEBI" id="CHEBI:29985"/>
    </ligand>
</feature>
<dbReference type="GeneID" id="20246087"/>
<dbReference type="InterPro" id="IPR000101">
    <property type="entry name" value="GGT_peptidase"/>
</dbReference>
<dbReference type="Pfam" id="PF01019">
    <property type="entry name" value="G_glu_transpept"/>
    <property type="match status" value="1"/>
</dbReference>
<dbReference type="InterPro" id="IPR043138">
    <property type="entry name" value="GGT_lsub"/>
</dbReference>
<dbReference type="Proteomes" id="UP000030746">
    <property type="component" value="Unassembled WGS sequence"/>
</dbReference>
<sequence>MDIGSVKATTNVLLTDTIIVESSEVATISTVQKQPKSSKSERPTTVPSKLTTEEYLETNVESNVTESIKNNITYKQVTIGAVAADHAKCSEIGRDVLAKNGSAVDAAIASLLCNGIMQPHSMGIGGGCFMVIYDKESRQVDVINGREIAPKAATREKYINESFLFGPLSIAVPGELKAYWEAHQRHGKLPWKSLFLTSIEMAEEGAALSASAARGLRFIRKKIQRDFNSTIAEIKIYCDKDGKILKEGSTVYRKVLAETLRGIADEGPDYLYSGKGAKRLVKDIKNFDGIITLEDFNKYELRKTPTLTYKYGNFTMYTLGAPSGGHVMGLILRVLEGFNFTPEDLSSLDKEIAMYHKIIETFKFVYADRLKLGDPLYTDLEELLDKMMSPEYAELLRSKIDTNQTYSESYYTNITSKPWDSYGTSHISVLAPDGDAVSVTSTINYYFGSLLYSPSTGIILNNEMADFHAGDYALLDELQSESANYIAPGKMPLSSMAPAIFVNQDGEVELVIGSSGGARITTVNAQVAARILWFKQTVKEAIEHLRFHHQLIPNHIIFEENFPKNIMNTLNTKYGHEYTERTTYMAVVQGVARNQYTGEIEAISDQRKYGQASLLQKNVTIST</sequence>
<evidence type="ECO:0000256" key="6">
    <source>
        <dbReference type="ARBA" id="ARBA00084097"/>
    </source>
</evidence>
<dbReference type="GO" id="GO:0036374">
    <property type="term" value="F:glutathione hydrolase activity"/>
    <property type="evidence" value="ECO:0007669"/>
    <property type="project" value="InterPro"/>
</dbReference>
<dbReference type="OrthoDB" id="1081007at2759"/>
<dbReference type="PRINTS" id="PR01210">
    <property type="entry name" value="GGTRANSPTASE"/>
</dbReference>
<dbReference type="InterPro" id="IPR043137">
    <property type="entry name" value="GGT_ssub_C"/>
</dbReference>
<evidence type="ECO:0000256" key="2">
    <source>
        <dbReference type="ARBA" id="ARBA00022679"/>
    </source>
</evidence>
<dbReference type="PANTHER" id="PTHR11686">
    <property type="entry name" value="GAMMA GLUTAMYL TRANSPEPTIDASE"/>
    <property type="match status" value="1"/>
</dbReference>
<dbReference type="FunFam" id="3.60.20.40:FF:000001">
    <property type="entry name" value="Gamma-glutamyltranspeptidase 1"/>
    <property type="match status" value="1"/>
</dbReference>
<gene>
    <name evidence="9" type="ORF">LOTGIDRAFT_208751</name>
</gene>
<dbReference type="HOGENOM" id="CLU_014813_4_1_1"/>
<reference evidence="9 10" key="1">
    <citation type="journal article" date="2013" name="Nature">
        <title>Insights into bilaterian evolution from three spiralian genomes.</title>
        <authorList>
            <person name="Simakov O."/>
            <person name="Marletaz F."/>
            <person name="Cho S.J."/>
            <person name="Edsinger-Gonzales E."/>
            <person name="Havlak P."/>
            <person name="Hellsten U."/>
            <person name="Kuo D.H."/>
            <person name="Larsson T."/>
            <person name="Lv J."/>
            <person name="Arendt D."/>
            <person name="Savage R."/>
            <person name="Osoegawa K."/>
            <person name="de Jong P."/>
            <person name="Grimwood J."/>
            <person name="Chapman J.A."/>
            <person name="Shapiro H."/>
            <person name="Aerts A."/>
            <person name="Otillar R.P."/>
            <person name="Terry A.Y."/>
            <person name="Boore J.L."/>
            <person name="Grigoriev I.V."/>
            <person name="Lindberg D.R."/>
            <person name="Seaver E.C."/>
            <person name="Weisblat D.A."/>
            <person name="Putnam N.H."/>
            <person name="Rokhsar D.S."/>
        </authorList>
    </citation>
    <scope>NUCLEOTIDE SEQUENCE [LARGE SCALE GENOMIC DNA]</scope>
</reference>
<dbReference type="AlphaFoldDB" id="V4A181"/>
<dbReference type="EMBL" id="KB201304">
    <property type="protein sequence ID" value="ESO97578.1"/>
    <property type="molecule type" value="Genomic_DNA"/>
</dbReference>
<evidence type="ECO:0000256" key="4">
    <source>
        <dbReference type="ARBA" id="ARBA00023180"/>
    </source>
</evidence>
<feature type="binding site" evidence="8">
    <location>
        <begin position="494"/>
        <end position="495"/>
    </location>
    <ligand>
        <name>L-glutamate</name>
        <dbReference type="ChEBI" id="CHEBI:29985"/>
    </ligand>
</feature>
<feature type="binding site" evidence="8">
    <location>
        <position position="517"/>
    </location>
    <ligand>
        <name>L-glutamate</name>
        <dbReference type="ChEBI" id="CHEBI:29985"/>
    </ligand>
</feature>
<dbReference type="SUPFAM" id="SSF56235">
    <property type="entry name" value="N-terminal nucleophile aminohydrolases (Ntn hydrolases)"/>
    <property type="match status" value="1"/>
</dbReference>
<dbReference type="NCBIfam" id="TIGR00066">
    <property type="entry name" value="g_glut_trans"/>
    <property type="match status" value="1"/>
</dbReference>
<dbReference type="OMA" id="SYMAVVQ"/>
<keyword evidence="1" id="KW-0645">Protease</keyword>
<dbReference type="InterPro" id="IPR029055">
    <property type="entry name" value="Ntn_hydrolases_N"/>
</dbReference>
<evidence type="ECO:0008006" key="11">
    <source>
        <dbReference type="Google" id="ProtNLM"/>
    </source>
</evidence>
<evidence type="ECO:0000313" key="9">
    <source>
        <dbReference type="EMBL" id="ESO97578.1"/>
    </source>
</evidence>
<keyword evidence="6" id="KW-1202">Platelet aggregation activating toxin</keyword>
<keyword evidence="6" id="KW-0800">Toxin</keyword>
<evidence type="ECO:0000256" key="3">
    <source>
        <dbReference type="ARBA" id="ARBA00022801"/>
    </source>
</evidence>
<feature type="binding site" evidence="8">
    <location>
        <begin position="442"/>
        <end position="444"/>
    </location>
    <ligand>
        <name>L-glutamate</name>
        <dbReference type="ChEBI" id="CHEBI:29985"/>
    </ligand>
</feature>
<evidence type="ECO:0000256" key="1">
    <source>
        <dbReference type="ARBA" id="ARBA00022670"/>
    </source>
</evidence>
<name>V4A181_LOTGI</name>
<proteinExistence type="predicted"/>
<evidence type="ECO:0000256" key="8">
    <source>
        <dbReference type="PIRSR" id="PIRSR600101-2"/>
    </source>
</evidence>
<dbReference type="KEGG" id="lgi:LOTGIDRAFT_208751"/>
<accession>V4A181</accession>
<dbReference type="RefSeq" id="XP_009051438.1">
    <property type="nucleotide sequence ID" value="XM_009053190.1"/>
</dbReference>
<dbReference type="FunFam" id="1.10.246.130:FF:000005">
    <property type="entry name" value="Gamma-glutamyltranspeptidase 1, putative"/>
    <property type="match status" value="1"/>
</dbReference>
<evidence type="ECO:0000313" key="10">
    <source>
        <dbReference type="Proteomes" id="UP000030746"/>
    </source>
</evidence>
<evidence type="ECO:0000256" key="7">
    <source>
        <dbReference type="PIRSR" id="PIRSR600101-1"/>
    </source>
</evidence>
<feature type="binding site" evidence="8">
    <location>
        <position position="146"/>
    </location>
    <ligand>
        <name>L-glutamate</name>
        <dbReference type="ChEBI" id="CHEBI:29985"/>
    </ligand>
</feature>
<dbReference type="Gene3D" id="3.60.20.40">
    <property type="match status" value="1"/>
</dbReference>
<dbReference type="PANTHER" id="PTHR11686:SF9">
    <property type="entry name" value="RE13973P"/>
    <property type="match status" value="1"/>
</dbReference>
<protein>
    <recommendedName>
        <fullName evidence="11">Gamma-glutamyltransferase</fullName>
    </recommendedName>
</protein>